<comment type="function">
    <text evidence="9">Component of the ubiquinol-cytochrome c oxidoreductase, a multisubunit transmembrane complex that is part of the mitochondrial electron transport chain which drives oxidative phosphorylation.</text>
</comment>
<evidence type="ECO:0000256" key="10">
    <source>
        <dbReference type="PIRSR" id="PIRSR000019-1"/>
    </source>
</evidence>
<dbReference type="PANTHER" id="PTHR15336:SF0">
    <property type="entry name" value="CYTOCHROME B-C1 COMPLEX SUBUNIT 6, MITOCHONDRIAL"/>
    <property type="match status" value="1"/>
</dbReference>
<dbReference type="GO" id="GO:0006122">
    <property type="term" value="P:mitochondrial electron transport, ubiquinol to cytochrome c"/>
    <property type="evidence" value="ECO:0007669"/>
    <property type="project" value="InterPro"/>
</dbReference>
<dbReference type="Pfam" id="PF02320">
    <property type="entry name" value="UCR_hinge"/>
    <property type="match status" value="1"/>
</dbReference>
<dbReference type="Gene3D" id="1.10.287.20">
    <property type="entry name" value="Ubiquinol-cytochrome C reductase hinge domain"/>
    <property type="match status" value="1"/>
</dbReference>
<keyword evidence="5 9" id="KW-0999">Mitochondrion inner membrane</keyword>
<sequence>MYHEVNMLYSHVFFIRDGKICQEPEKEAIPDPLDLLKDECKKKAHIKRLEEIYQTCNDRVNTKGCTAETCVEELFDLLRAIDKCIKNKVFQVLK</sequence>
<dbReference type="PIRSF" id="PIRSF000019">
    <property type="entry name" value="Bc1_11K"/>
    <property type="match status" value="1"/>
</dbReference>
<comment type="similarity">
    <text evidence="2 9">Belongs to the UQCRH/QCR6 family.</text>
</comment>
<evidence type="ECO:0000256" key="4">
    <source>
        <dbReference type="ARBA" id="ARBA00022660"/>
    </source>
</evidence>
<comment type="subcellular location">
    <subcellularLocation>
        <location evidence="1">Mitochondrion inner membrane</location>
        <topology evidence="1">Peripheral membrane protein</topology>
        <orientation evidence="1">Intermembrane side</orientation>
    </subcellularLocation>
</comment>
<dbReference type="SUPFAM" id="SSF81531">
    <property type="entry name" value="Non-heme 11 kDa protein of cytochrome bc1 complex (Ubiquinol-cytochrome c reductase)"/>
    <property type="match status" value="1"/>
</dbReference>
<dbReference type="InterPro" id="IPR023184">
    <property type="entry name" value="Ubol_cytC_Rdtase_hinge_dom"/>
</dbReference>
<evidence type="ECO:0000256" key="5">
    <source>
        <dbReference type="ARBA" id="ARBA00022792"/>
    </source>
</evidence>
<evidence type="ECO:0000313" key="12">
    <source>
        <dbReference type="EMBL" id="CAH1168797.1"/>
    </source>
</evidence>
<dbReference type="EMBL" id="OU900095">
    <property type="protein sequence ID" value="CAH1168797.1"/>
    <property type="molecule type" value="Genomic_DNA"/>
</dbReference>
<keyword evidence="3 9" id="KW-0813">Transport</keyword>
<feature type="disulfide bond" evidence="10">
    <location>
        <begin position="40"/>
        <end position="84"/>
    </location>
</feature>
<evidence type="ECO:0000313" key="13">
    <source>
        <dbReference type="Proteomes" id="UP001153712"/>
    </source>
</evidence>
<evidence type="ECO:0000256" key="3">
    <source>
        <dbReference type="ARBA" id="ARBA00022448"/>
    </source>
</evidence>
<protein>
    <recommendedName>
        <fullName evidence="9">Cytochrome b-c1 complex subunit 6</fullName>
    </recommendedName>
</protein>
<organism evidence="12 13">
    <name type="scientific">Phyllotreta striolata</name>
    <name type="common">Striped flea beetle</name>
    <name type="synonym">Crioceris striolata</name>
    <dbReference type="NCBI Taxonomy" id="444603"/>
    <lineage>
        <taxon>Eukaryota</taxon>
        <taxon>Metazoa</taxon>
        <taxon>Ecdysozoa</taxon>
        <taxon>Arthropoda</taxon>
        <taxon>Hexapoda</taxon>
        <taxon>Insecta</taxon>
        <taxon>Pterygota</taxon>
        <taxon>Neoptera</taxon>
        <taxon>Endopterygota</taxon>
        <taxon>Coleoptera</taxon>
        <taxon>Polyphaga</taxon>
        <taxon>Cucujiformia</taxon>
        <taxon>Chrysomeloidea</taxon>
        <taxon>Chrysomelidae</taxon>
        <taxon>Galerucinae</taxon>
        <taxon>Alticini</taxon>
        <taxon>Phyllotreta</taxon>
    </lineage>
</organism>
<dbReference type="AlphaFoldDB" id="A0A9P0DR41"/>
<dbReference type="OrthoDB" id="405848at2759"/>
<evidence type="ECO:0000256" key="6">
    <source>
        <dbReference type="ARBA" id="ARBA00022982"/>
    </source>
</evidence>
<keyword evidence="10" id="KW-1015">Disulfide bond</keyword>
<evidence type="ECO:0000259" key="11">
    <source>
        <dbReference type="Pfam" id="PF02320"/>
    </source>
</evidence>
<keyword evidence="6 9" id="KW-0249">Electron transport</keyword>
<evidence type="ECO:0000256" key="9">
    <source>
        <dbReference type="PIRNR" id="PIRNR000019"/>
    </source>
</evidence>
<accession>A0A9P0DR41</accession>
<proteinExistence type="inferred from homology"/>
<keyword evidence="8 9" id="KW-0472">Membrane</keyword>
<evidence type="ECO:0000256" key="8">
    <source>
        <dbReference type="ARBA" id="ARBA00023136"/>
    </source>
</evidence>
<evidence type="ECO:0000256" key="7">
    <source>
        <dbReference type="ARBA" id="ARBA00023128"/>
    </source>
</evidence>
<evidence type="ECO:0000256" key="2">
    <source>
        <dbReference type="ARBA" id="ARBA00006498"/>
    </source>
</evidence>
<feature type="disulfide bond" evidence="10">
    <location>
        <begin position="56"/>
        <end position="70"/>
    </location>
</feature>
<dbReference type="PANTHER" id="PTHR15336">
    <property type="entry name" value="UBIQUINOL-CYTOCHROME C REDUCTASE COMPLEX 7.8 KDA PROTEIN"/>
    <property type="match status" value="1"/>
</dbReference>
<dbReference type="InterPro" id="IPR036811">
    <property type="entry name" value="Ubol_cytC_Rdtase_hinge_dom_sf"/>
</dbReference>
<dbReference type="GO" id="GO:0005743">
    <property type="term" value="C:mitochondrial inner membrane"/>
    <property type="evidence" value="ECO:0007669"/>
    <property type="project" value="UniProtKB-SubCell"/>
</dbReference>
<gene>
    <name evidence="12" type="ORF">PHYEVI_LOCUS6014</name>
</gene>
<dbReference type="Proteomes" id="UP001153712">
    <property type="component" value="Chromosome 2"/>
</dbReference>
<keyword evidence="7 9" id="KW-0496">Mitochondrion</keyword>
<keyword evidence="13" id="KW-1185">Reference proteome</keyword>
<feature type="domain" description="Ubiquinol-cytochrome C reductase hinge" evidence="11">
    <location>
        <begin position="31"/>
        <end position="94"/>
    </location>
</feature>
<name>A0A9P0DR41_PHYSR</name>
<evidence type="ECO:0000256" key="1">
    <source>
        <dbReference type="ARBA" id="ARBA00004137"/>
    </source>
</evidence>
<dbReference type="InterPro" id="IPR003422">
    <property type="entry name" value="Cyt_b-c1_6"/>
</dbReference>
<keyword evidence="4 9" id="KW-0679">Respiratory chain</keyword>
<reference evidence="12" key="1">
    <citation type="submission" date="2022-01" db="EMBL/GenBank/DDBJ databases">
        <authorList>
            <person name="King R."/>
        </authorList>
    </citation>
    <scope>NUCLEOTIDE SEQUENCE</scope>
</reference>